<dbReference type="RefSeq" id="XP_013787226.1">
    <property type="nucleotide sequence ID" value="XM_013931772.2"/>
</dbReference>
<keyword evidence="1" id="KW-0732">Signal</keyword>
<dbReference type="PROSITE" id="PS51465">
    <property type="entry name" value="KAZAL_2"/>
    <property type="match status" value="1"/>
</dbReference>
<evidence type="ECO:0000259" key="2">
    <source>
        <dbReference type="PROSITE" id="PS51465"/>
    </source>
</evidence>
<dbReference type="GeneID" id="106471182"/>
<gene>
    <name evidence="4" type="primary">LOC106471182</name>
</gene>
<feature type="chain" id="PRO_5046218428" evidence="1">
    <location>
        <begin position="23"/>
        <end position="113"/>
    </location>
</feature>
<dbReference type="Pfam" id="PF00050">
    <property type="entry name" value="Kazal_1"/>
    <property type="match status" value="1"/>
</dbReference>
<keyword evidence="3" id="KW-1185">Reference proteome</keyword>
<organism evidence="3 4">
    <name type="scientific">Limulus polyphemus</name>
    <name type="common">Atlantic horseshoe crab</name>
    <dbReference type="NCBI Taxonomy" id="6850"/>
    <lineage>
        <taxon>Eukaryota</taxon>
        <taxon>Metazoa</taxon>
        <taxon>Ecdysozoa</taxon>
        <taxon>Arthropoda</taxon>
        <taxon>Chelicerata</taxon>
        <taxon>Merostomata</taxon>
        <taxon>Xiphosura</taxon>
        <taxon>Limulidae</taxon>
        <taxon>Limulus</taxon>
    </lineage>
</organism>
<dbReference type="InterPro" id="IPR036058">
    <property type="entry name" value="Kazal_dom_sf"/>
</dbReference>
<sequence length="113" mass="12709">MKFHQATLFLFIAVVWAVIALASTTVPCPLLYNPVCGADGEVYSNDCFLHNAGVELAESWEICRGHELCPSICTEEYDPVCFEGEIYENRCKMQSLHCGLLIVEDPLEYCLEK</sequence>
<dbReference type="InterPro" id="IPR002350">
    <property type="entry name" value="Kazal_dom"/>
</dbReference>
<dbReference type="Proteomes" id="UP000694941">
    <property type="component" value="Unplaced"/>
</dbReference>
<evidence type="ECO:0000313" key="3">
    <source>
        <dbReference type="Proteomes" id="UP000694941"/>
    </source>
</evidence>
<accession>A0ABM1BRG4</accession>
<dbReference type="Pfam" id="PF07648">
    <property type="entry name" value="Kazal_2"/>
    <property type="match status" value="1"/>
</dbReference>
<feature type="signal peptide" evidence="1">
    <location>
        <begin position="1"/>
        <end position="22"/>
    </location>
</feature>
<proteinExistence type="predicted"/>
<evidence type="ECO:0000256" key="1">
    <source>
        <dbReference type="SAM" id="SignalP"/>
    </source>
</evidence>
<dbReference type="Gene3D" id="3.30.60.30">
    <property type="match status" value="2"/>
</dbReference>
<evidence type="ECO:0000313" key="4">
    <source>
        <dbReference type="RefSeq" id="XP_013787226.1"/>
    </source>
</evidence>
<feature type="domain" description="Kazal-like" evidence="2">
    <location>
        <begin position="27"/>
        <end position="65"/>
    </location>
</feature>
<dbReference type="SUPFAM" id="SSF100895">
    <property type="entry name" value="Kazal-type serine protease inhibitors"/>
    <property type="match status" value="2"/>
</dbReference>
<reference evidence="4" key="1">
    <citation type="submission" date="2025-08" db="UniProtKB">
        <authorList>
            <consortium name="RefSeq"/>
        </authorList>
    </citation>
    <scope>IDENTIFICATION</scope>
    <source>
        <tissue evidence="4">Muscle</tissue>
    </source>
</reference>
<name>A0ABM1BRG4_LIMPO</name>
<protein>
    <submittedName>
        <fullName evidence="4">Four-domain proteases inhibitor-like</fullName>
    </submittedName>
</protein>